<protein>
    <submittedName>
        <fullName evidence="2">Uncharacterized protein</fullName>
    </submittedName>
</protein>
<dbReference type="EMBL" id="MU157924">
    <property type="protein sequence ID" value="KAF9523133.1"/>
    <property type="molecule type" value="Genomic_DNA"/>
</dbReference>
<proteinExistence type="predicted"/>
<feature type="chain" id="PRO_5040447743" evidence="1">
    <location>
        <begin position="23"/>
        <end position="242"/>
    </location>
</feature>
<accession>A0A9P6E5U1</accession>
<dbReference type="Proteomes" id="UP000807306">
    <property type="component" value="Unassembled WGS sequence"/>
</dbReference>
<sequence length="242" mass="25678">MFARLSLLAWSFSLLWVCTASAKPTTEFSRSSGIEVSETLKTNAERLAAGLSPFPPVRRWLSSRVDSARRGVPSSIPTGGQILVRSDDGTSNLGYLSDGTVRGFYTLAPTLLGAGIFTSTGKLLHRSTATTESPYVAALIAVNRNILVAGTINAILGDSAATDPGAKAQPNNDPVFSGYDIESAIWTHDLGTGSVTAQLVQDDGTTVSTTIILFNDNFYLIPDPTTVLERYTAAQAVTFTLL</sequence>
<dbReference type="OrthoDB" id="3167181at2759"/>
<comment type="caution">
    <text evidence="2">The sequence shown here is derived from an EMBL/GenBank/DDBJ whole genome shotgun (WGS) entry which is preliminary data.</text>
</comment>
<gene>
    <name evidence="2" type="ORF">CPB83DRAFT_60725</name>
</gene>
<feature type="signal peptide" evidence="1">
    <location>
        <begin position="1"/>
        <end position="22"/>
    </location>
</feature>
<keyword evidence="3" id="KW-1185">Reference proteome</keyword>
<reference evidence="2" key="1">
    <citation type="submission" date="2020-11" db="EMBL/GenBank/DDBJ databases">
        <authorList>
            <consortium name="DOE Joint Genome Institute"/>
            <person name="Ahrendt S."/>
            <person name="Riley R."/>
            <person name="Andreopoulos W."/>
            <person name="Labutti K."/>
            <person name="Pangilinan J."/>
            <person name="Ruiz-Duenas F.J."/>
            <person name="Barrasa J.M."/>
            <person name="Sanchez-Garcia M."/>
            <person name="Camarero S."/>
            <person name="Miyauchi S."/>
            <person name="Serrano A."/>
            <person name="Linde D."/>
            <person name="Babiker R."/>
            <person name="Drula E."/>
            <person name="Ayuso-Fernandez I."/>
            <person name="Pacheco R."/>
            <person name="Padilla G."/>
            <person name="Ferreira P."/>
            <person name="Barriuso J."/>
            <person name="Kellner H."/>
            <person name="Castanera R."/>
            <person name="Alfaro M."/>
            <person name="Ramirez L."/>
            <person name="Pisabarro A.G."/>
            <person name="Kuo A."/>
            <person name="Tritt A."/>
            <person name="Lipzen A."/>
            <person name="He G."/>
            <person name="Yan M."/>
            <person name="Ng V."/>
            <person name="Cullen D."/>
            <person name="Martin F."/>
            <person name="Rosso M.-N."/>
            <person name="Henrissat B."/>
            <person name="Hibbett D."/>
            <person name="Martinez A.T."/>
            <person name="Grigoriev I.V."/>
        </authorList>
    </citation>
    <scope>NUCLEOTIDE SEQUENCE</scope>
    <source>
        <strain evidence="2">CBS 506.95</strain>
    </source>
</reference>
<name>A0A9P6E5U1_9AGAR</name>
<dbReference type="AlphaFoldDB" id="A0A9P6E5U1"/>
<keyword evidence="1" id="KW-0732">Signal</keyword>
<evidence type="ECO:0000313" key="3">
    <source>
        <dbReference type="Proteomes" id="UP000807306"/>
    </source>
</evidence>
<evidence type="ECO:0000313" key="2">
    <source>
        <dbReference type="EMBL" id="KAF9523133.1"/>
    </source>
</evidence>
<evidence type="ECO:0000256" key="1">
    <source>
        <dbReference type="SAM" id="SignalP"/>
    </source>
</evidence>
<organism evidence="2 3">
    <name type="scientific">Crepidotus variabilis</name>
    <dbReference type="NCBI Taxonomy" id="179855"/>
    <lineage>
        <taxon>Eukaryota</taxon>
        <taxon>Fungi</taxon>
        <taxon>Dikarya</taxon>
        <taxon>Basidiomycota</taxon>
        <taxon>Agaricomycotina</taxon>
        <taxon>Agaricomycetes</taxon>
        <taxon>Agaricomycetidae</taxon>
        <taxon>Agaricales</taxon>
        <taxon>Agaricineae</taxon>
        <taxon>Crepidotaceae</taxon>
        <taxon>Crepidotus</taxon>
    </lineage>
</organism>